<evidence type="ECO:0000256" key="1">
    <source>
        <dbReference type="SAM" id="MobiDB-lite"/>
    </source>
</evidence>
<proteinExistence type="predicted"/>
<accession>A0ABQ7QHR6</accession>
<name>A0ABQ7QHR6_PLUXY</name>
<keyword evidence="3" id="KW-1185">Reference proteome</keyword>
<organism evidence="2 3">
    <name type="scientific">Plutella xylostella</name>
    <name type="common">Diamondback moth</name>
    <name type="synonym">Plutella maculipennis</name>
    <dbReference type="NCBI Taxonomy" id="51655"/>
    <lineage>
        <taxon>Eukaryota</taxon>
        <taxon>Metazoa</taxon>
        <taxon>Ecdysozoa</taxon>
        <taxon>Arthropoda</taxon>
        <taxon>Hexapoda</taxon>
        <taxon>Insecta</taxon>
        <taxon>Pterygota</taxon>
        <taxon>Neoptera</taxon>
        <taxon>Endopterygota</taxon>
        <taxon>Lepidoptera</taxon>
        <taxon>Glossata</taxon>
        <taxon>Ditrysia</taxon>
        <taxon>Yponomeutoidea</taxon>
        <taxon>Plutellidae</taxon>
        <taxon>Plutella</taxon>
    </lineage>
</organism>
<sequence>MAVQEAEEIVSRFFEQSEDTILLSPYKISPNNKDDTLDSSLDSSQLSQASTEDPDSLSLSQLTIDTQEPLLIQPYFNITPREMPTSPHYVFEEEFGTNPWALLIAIFF</sequence>
<dbReference type="Proteomes" id="UP000823941">
    <property type="component" value="Chromosome 16"/>
</dbReference>
<feature type="compositionally biased region" description="Low complexity" evidence="1">
    <location>
        <begin position="38"/>
        <end position="51"/>
    </location>
</feature>
<protein>
    <submittedName>
        <fullName evidence="2">Uncharacterized protein</fullName>
    </submittedName>
</protein>
<feature type="region of interest" description="Disordered" evidence="1">
    <location>
        <begin position="33"/>
        <end position="59"/>
    </location>
</feature>
<gene>
    <name evidence="2" type="ORF">JYU34_011994</name>
</gene>
<evidence type="ECO:0000313" key="2">
    <source>
        <dbReference type="EMBL" id="KAG7303473.1"/>
    </source>
</evidence>
<evidence type="ECO:0000313" key="3">
    <source>
        <dbReference type="Proteomes" id="UP000823941"/>
    </source>
</evidence>
<dbReference type="EMBL" id="JAHIBW010000016">
    <property type="protein sequence ID" value="KAG7303473.1"/>
    <property type="molecule type" value="Genomic_DNA"/>
</dbReference>
<reference evidence="2 3" key="1">
    <citation type="submission" date="2021-06" db="EMBL/GenBank/DDBJ databases">
        <title>A haploid diamondback moth (Plutella xylostella L.) genome assembly resolves 31 chromosomes and identifies a diamide resistance mutation.</title>
        <authorList>
            <person name="Ward C.M."/>
            <person name="Perry K.D."/>
            <person name="Baker G."/>
            <person name="Powis K."/>
            <person name="Heckel D.G."/>
            <person name="Baxter S.W."/>
        </authorList>
    </citation>
    <scope>NUCLEOTIDE SEQUENCE [LARGE SCALE GENOMIC DNA]</scope>
    <source>
        <strain evidence="2 3">LV</strain>
        <tissue evidence="2">Single pupa</tissue>
    </source>
</reference>
<comment type="caution">
    <text evidence="2">The sequence shown here is derived from an EMBL/GenBank/DDBJ whole genome shotgun (WGS) entry which is preliminary data.</text>
</comment>